<name>A0A1V9G424_9BACT</name>
<keyword evidence="2" id="KW-1185">Reference proteome</keyword>
<evidence type="ECO:0008006" key="3">
    <source>
        <dbReference type="Google" id="ProtNLM"/>
    </source>
</evidence>
<gene>
    <name evidence="1" type="ORF">A3860_16990</name>
</gene>
<dbReference type="EMBL" id="LVYD01000024">
    <property type="protein sequence ID" value="OQP65363.1"/>
    <property type="molecule type" value="Genomic_DNA"/>
</dbReference>
<reference evidence="1 2" key="1">
    <citation type="submission" date="2016-03" db="EMBL/GenBank/DDBJ databases">
        <title>Niastella vici sp. nov., isolated from farmland soil.</title>
        <authorList>
            <person name="Chen L."/>
            <person name="Wang D."/>
            <person name="Yang S."/>
            <person name="Wang G."/>
        </authorList>
    </citation>
    <scope>NUCLEOTIDE SEQUENCE [LARGE SCALE GENOMIC DNA]</scope>
    <source>
        <strain evidence="1 2">DJ57</strain>
    </source>
</reference>
<dbReference type="Proteomes" id="UP000192796">
    <property type="component" value="Unassembled WGS sequence"/>
</dbReference>
<proteinExistence type="predicted"/>
<sequence length="299" mass="33202">MFAQKLHVSFSYRHILFIIMAGLSACHQDKSDGNVTGFTSTPQEFAVNEASLNEVSGIADSKANPGYLWVEQDSGNPPDIGLLKHDGTFLKNIHLANVVNRDWEDMVLSNGPLQGIQYLYIAETGDNLLVHPDYVIYRLEEPLAAADTVKNIDAIAFYYPDGSHNTEAILVDPTSKDIYLITKTDLKSRIFKLTYPYSTTVMNRAEDVGVLPYNYVTSAAISPAGNGIVIKTYDAIYYYPHKSGETMLQSLSNKPVNLPYTPEPQGEAIVFANNDSGFYTLSEKGLASSVKLYFYKRIK</sequence>
<dbReference type="PROSITE" id="PS51257">
    <property type="entry name" value="PROKAR_LIPOPROTEIN"/>
    <property type="match status" value="1"/>
</dbReference>
<dbReference type="AlphaFoldDB" id="A0A1V9G424"/>
<dbReference type="STRING" id="1703345.A3860_16990"/>
<dbReference type="RefSeq" id="WP_081146132.1">
    <property type="nucleotide sequence ID" value="NZ_LVYD01000024.1"/>
</dbReference>
<dbReference type="OrthoDB" id="9798438at2"/>
<evidence type="ECO:0000313" key="1">
    <source>
        <dbReference type="EMBL" id="OQP65363.1"/>
    </source>
</evidence>
<evidence type="ECO:0000313" key="2">
    <source>
        <dbReference type="Proteomes" id="UP000192796"/>
    </source>
</evidence>
<organism evidence="1 2">
    <name type="scientific">Niastella vici</name>
    <dbReference type="NCBI Taxonomy" id="1703345"/>
    <lineage>
        <taxon>Bacteria</taxon>
        <taxon>Pseudomonadati</taxon>
        <taxon>Bacteroidota</taxon>
        <taxon>Chitinophagia</taxon>
        <taxon>Chitinophagales</taxon>
        <taxon>Chitinophagaceae</taxon>
        <taxon>Niastella</taxon>
    </lineage>
</organism>
<comment type="caution">
    <text evidence="1">The sequence shown here is derived from an EMBL/GenBank/DDBJ whole genome shotgun (WGS) entry which is preliminary data.</text>
</comment>
<protein>
    <recommendedName>
        <fullName evidence="3">PE-PGRS family protein</fullName>
    </recommendedName>
</protein>
<accession>A0A1V9G424</accession>